<evidence type="ECO:0000313" key="8">
    <source>
        <dbReference type="EMBL" id="GIJ56579.1"/>
    </source>
</evidence>
<dbReference type="NCBIfam" id="TIGR02937">
    <property type="entry name" value="sigma70-ECF"/>
    <property type="match status" value="1"/>
</dbReference>
<dbReference type="SUPFAM" id="SSF88946">
    <property type="entry name" value="Sigma2 domain of RNA polymerase sigma factors"/>
    <property type="match status" value="1"/>
</dbReference>
<accession>A0A8J3Z3E6</accession>
<gene>
    <name evidence="8" type="ORF">Vau01_040950</name>
</gene>
<dbReference type="SUPFAM" id="SSF88659">
    <property type="entry name" value="Sigma3 and sigma4 domains of RNA polymerase sigma factors"/>
    <property type="match status" value="1"/>
</dbReference>
<dbReference type="InterPro" id="IPR036388">
    <property type="entry name" value="WH-like_DNA-bd_sf"/>
</dbReference>
<keyword evidence="3" id="KW-0731">Sigma factor</keyword>
<dbReference type="AlphaFoldDB" id="A0A8J3Z3E6"/>
<keyword evidence="2" id="KW-0805">Transcription regulation</keyword>
<protein>
    <submittedName>
        <fullName evidence="8">RNA polymerase sigma24 factor</fullName>
    </submittedName>
</protein>
<dbReference type="GO" id="GO:0003677">
    <property type="term" value="F:DNA binding"/>
    <property type="evidence" value="ECO:0007669"/>
    <property type="project" value="UniProtKB-KW"/>
</dbReference>
<evidence type="ECO:0000256" key="3">
    <source>
        <dbReference type="ARBA" id="ARBA00023082"/>
    </source>
</evidence>
<dbReference type="Gene3D" id="1.10.10.10">
    <property type="entry name" value="Winged helix-like DNA-binding domain superfamily/Winged helix DNA-binding domain"/>
    <property type="match status" value="1"/>
</dbReference>
<dbReference type="InterPro" id="IPR013325">
    <property type="entry name" value="RNA_pol_sigma_r2"/>
</dbReference>
<dbReference type="GO" id="GO:0016987">
    <property type="term" value="F:sigma factor activity"/>
    <property type="evidence" value="ECO:0007669"/>
    <property type="project" value="UniProtKB-KW"/>
</dbReference>
<dbReference type="InterPro" id="IPR013324">
    <property type="entry name" value="RNA_pol_sigma_r3/r4-like"/>
</dbReference>
<dbReference type="Pfam" id="PF08281">
    <property type="entry name" value="Sigma70_r4_2"/>
    <property type="match status" value="1"/>
</dbReference>
<dbReference type="CDD" id="cd06171">
    <property type="entry name" value="Sigma70_r4"/>
    <property type="match status" value="1"/>
</dbReference>
<keyword evidence="4" id="KW-0238">DNA-binding</keyword>
<dbReference type="Pfam" id="PF04542">
    <property type="entry name" value="Sigma70_r2"/>
    <property type="match status" value="1"/>
</dbReference>
<dbReference type="EMBL" id="BOPG01000025">
    <property type="protein sequence ID" value="GIJ56579.1"/>
    <property type="molecule type" value="Genomic_DNA"/>
</dbReference>
<keyword evidence="9" id="KW-1185">Reference proteome</keyword>
<feature type="domain" description="RNA polymerase sigma factor 70 region 4 type 2" evidence="7">
    <location>
        <begin position="124"/>
        <end position="173"/>
    </location>
</feature>
<evidence type="ECO:0000256" key="5">
    <source>
        <dbReference type="ARBA" id="ARBA00023163"/>
    </source>
</evidence>
<dbReference type="InterPro" id="IPR039425">
    <property type="entry name" value="RNA_pol_sigma-70-like"/>
</dbReference>
<dbReference type="Gene3D" id="1.10.1740.10">
    <property type="match status" value="1"/>
</dbReference>
<reference evidence="8" key="1">
    <citation type="submission" date="2021-01" db="EMBL/GenBank/DDBJ databases">
        <title>Whole genome shotgun sequence of Virgisporangium aurantiacum NBRC 16421.</title>
        <authorList>
            <person name="Komaki H."/>
            <person name="Tamura T."/>
        </authorList>
    </citation>
    <scope>NUCLEOTIDE SEQUENCE</scope>
    <source>
        <strain evidence="8">NBRC 16421</strain>
    </source>
</reference>
<dbReference type="Proteomes" id="UP000612585">
    <property type="component" value="Unassembled WGS sequence"/>
</dbReference>
<comment type="caution">
    <text evidence="8">The sequence shown here is derived from an EMBL/GenBank/DDBJ whole genome shotgun (WGS) entry which is preliminary data.</text>
</comment>
<evidence type="ECO:0000313" key="9">
    <source>
        <dbReference type="Proteomes" id="UP000612585"/>
    </source>
</evidence>
<keyword evidence="5" id="KW-0804">Transcription</keyword>
<name>A0A8J3Z3E6_9ACTN</name>
<dbReference type="PANTHER" id="PTHR43133">
    <property type="entry name" value="RNA POLYMERASE ECF-TYPE SIGMA FACTO"/>
    <property type="match status" value="1"/>
</dbReference>
<evidence type="ECO:0000256" key="4">
    <source>
        <dbReference type="ARBA" id="ARBA00023125"/>
    </source>
</evidence>
<dbReference type="InterPro" id="IPR007627">
    <property type="entry name" value="RNA_pol_sigma70_r2"/>
</dbReference>
<dbReference type="GO" id="GO:0006352">
    <property type="term" value="P:DNA-templated transcription initiation"/>
    <property type="evidence" value="ECO:0007669"/>
    <property type="project" value="InterPro"/>
</dbReference>
<proteinExistence type="inferred from homology"/>
<sequence>MGNLTGDGVGDPFPAAPTAVREKTATRLGFEEFYAASFQGVATQLYAYTGDLDQAHELVQEAFCRAFARWSKLQGYDDPAAWVRRVAFNLANSRWRRLKTAAAYLRKQRVEHVVGPSPDRVTAIAAIALLPENQRRAVVLHYLADLSVAEIADQEGVAVGTVKSWLHRGRAALAAHIGADGKEATGA</sequence>
<evidence type="ECO:0000256" key="2">
    <source>
        <dbReference type="ARBA" id="ARBA00023015"/>
    </source>
</evidence>
<evidence type="ECO:0000259" key="6">
    <source>
        <dbReference type="Pfam" id="PF04542"/>
    </source>
</evidence>
<evidence type="ECO:0000259" key="7">
    <source>
        <dbReference type="Pfam" id="PF08281"/>
    </source>
</evidence>
<dbReference type="RefSeq" id="WP_203995234.1">
    <property type="nucleotide sequence ID" value="NZ_BOPG01000025.1"/>
</dbReference>
<dbReference type="InterPro" id="IPR013249">
    <property type="entry name" value="RNA_pol_sigma70_r4_t2"/>
</dbReference>
<organism evidence="8 9">
    <name type="scientific">Virgisporangium aurantiacum</name>
    <dbReference type="NCBI Taxonomy" id="175570"/>
    <lineage>
        <taxon>Bacteria</taxon>
        <taxon>Bacillati</taxon>
        <taxon>Actinomycetota</taxon>
        <taxon>Actinomycetes</taxon>
        <taxon>Micromonosporales</taxon>
        <taxon>Micromonosporaceae</taxon>
        <taxon>Virgisporangium</taxon>
    </lineage>
</organism>
<comment type="similarity">
    <text evidence="1">Belongs to the sigma-70 factor family. ECF subfamily.</text>
</comment>
<dbReference type="InterPro" id="IPR014284">
    <property type="entry name" value="RNA_pol_sigma-70_dom"/>
</dbReference>
<evidence type="ECO:0000256" key="1">
    <source>
        <dbReference type="ARBA" id="ARBA00010641"/>
    </source>
</evidence>
<feature type="domain" description="RNA polymerase sigma-70 region 2" evidence="6">
    <location>
        <begin position="41"/>
        <end position="99"/>
    </location>
</feature>
<dbReference type="PANTHER" id="PTHR43133:SF50">
    <property type="entry name" value="ECF RNA POLYMERASE SIGMA FACTOR SIGM"/>
    <property type="match status" value="1"/>
</dbReference>